<dbReference type="Gene3D" id="3.90.105.10">
    <property type="entry name" value="Molybdopterin biosynthesis moea protein, domain 2"/>
    <property type="match status" value="1"/>
</dbReference>
<dbReference type="Gene3D" id="2.170.190.11">
    <property type="entry name" value="Molybdopterin biosynthesis moea protein, domain 3"/>
    <property type="match status" value="1"/>
</dbReference>
<dbReference type="InterPro" id="IPR008284">
    <property type="entry name" value="MoCF_biosynth_CS"/>
</dbReference>
<keyword evidence="6" id="KW-0479">Metal-binding</keyword>
<organism evidence="8 9">
    <name type="scientific">Roseiterribacter gracilis</name>
    <dbReference type="NCBI Taxonomy" id="2812848"/>
    <lineage>
        <taxon>Bacteria</taxon>
        <taxon>Pseudomonadati</taxon>
        <taxon>Pseudomonadota</taxon>
        <taxon>Alphaproteobacteria</taxon>
        <taxon>Rhodospirillales</taxon>
        <taxon>Roseiterribacteraceae</taxon>
        <taxon>Roseiterribacter</taxon>
    </lineage>
</organism>
<dbReference type="InterPro" id="IPR036135">
    <property type="entry name" value="MoeA_linker/N_sf"/>
</dbReference>
<dbReference type="GO" id="GO:0061599">
    <property type="term" value="F:molybdopterin molybdotransferase activity"/>
    <property type="evidence" value="ECO:0007669"/>
    <property type="project" value="UniProtKB-UniRule"/>
</dbReference>
<keyword evidence="4 6" id="KW-0501">Molybdenum cofactor biosynthesis</keyword>
<dbReference type="InterPro" id="IPR001453">
    <property type="entry name" value="MoaB/Mog_dom"/>
</dbReference>
<dbReference type="InterPro" id="IPR036425">
    <property type="entry name" value="MoaB/Mog-like_dom_sf"/>
</dbReference>
<dbReference type="GO" id="GO:0005829">
    <property type="term" value="C:cytosol"/>
    <property type="evidence" value="ECO:0007669"/>
    <property type="project" value="TreeGrafter"/>
</dbReference>
<keyword evidence="9" id="KW-1185">Reference proteome</keyword>
<feature type="domain" description="MoaB/Mog" evidence="7">
    <location>
        <begin position="177"/>
        <end position="317"/>
    </location>
</feature>
<keyword evidence="6" id="KW-0500">Molybdenum</keyword>
<dbReference type="InterPro" id="IPR005110">
    <property type="entry name" value="MoeA_linker/N"/>
</dbReference>
<dbReference type="InterPro" id="IPR036688">
    <property type="entry name" value="MoeA_C_domain_IV_sf"/>
</dbReference>
<dbReference type="Proteomes" id="UP000681075">
    <property type="component" value="Unassembled WGS sequence"/>
</dbReference>
<comment type="pathway">
    <text evidence="2 6">Cofactor biosynthesis; molybdopterin biosynthesis.</text>
</comment>
<dbReference type="PANTHER" id="PTHR10192:SF5">
    <property type="entry name" value="GEPHYRIN"/>
    <property type="match status" value="1"/>
</dbReference>
<dbReference type="Pfam" id="PF00994">
    <property type="entry name" value="MoCF_biosynth"/>
    <property type="match status" value="1"/>
</dbReference>
<evidence type="ECO:0000256" key="6">
    <source>
        <dbReference type="RuleBase" id="RU365090"/>
    </source>
</evidence>
<comment type="similarity">
    <text evidence="3 6">Belongs to the MoeA family.</text>
</comment>
<dbReference type="NCBIfam" id="NF045515">
    <property type="entry name" value="Glp_gephyrin"/>
    <property type="match status" value="1"/>
</dbReference>
<dbReference type="EC" id="2.10.1.1" evidence="6"/>
<dbReference type="SUPFAM" id="SSF63882">
    <property type="entry name" value="MoeA N-terminal region -like"/>
    <property type="match status" value="1"/>
</dbReference>
<dbReference type="InterPro" id="IPR038987">
    <property type="entry name" value="MoeA-like"/>
</dbReference>
<keyword evidence="6" id="KW-0808">Transferase</keyword>
<dbReference type="RefSeq" id="WP_420245311.1">
    <property type="nucleotide sequence ID" value="NZ_BOPV01000001.1"/>
</dbReference>
<evidence type="ECO:0000256" key="2">
    <source>
        <dbReference type="ARBA" id="ARBA00005046"/>
    </source>
</evidence>
<name>A0A8S8XGM7_9PROT</name>
<dbReference type="GO" id="GO:0006777">
    <property type="term" value="P:Mo-molybdopterin cofactor biosynthetic process"/>
    <property type="evidence" value="ECO:0007669"/>
    <property type="project" value="UniProtKB-UniRule"/>
</dbReference>
<dbReference type="EMBL" id="BOPV01000001">
    <property type="protein sequence ID" value="GIL41704.1"/>
    <property type="molecule type" value="Genomic_DNA"/>
</dbReference>
<dbReference type="SUPFAM" id="SSF53218">
    <property type="entry name" value="Molybdenum cofactor biosynthesis proteins"/>
    <property type="match status" value="1"/>
</dbReference>
<dbReference type="AlphaFoldDB" id="A0A8S8XGM7"/>
<dbReference type="Gene3D" id="2.40.340.10">
    <property type="entry name" value="MoeA, C-terminal, domain IV"/>
    <property type="match status" value="1"/>
</dbReference>
<gene>
    <name evidence="8" type="ORF">TMPK1_39410</name>
</gene>
<evidence type="ECO:0000256" key="3">
    <source>
        <dbReference type="ARBA" id="ARBA00010763"/>
    </source>
</evidence>
<comment type="cofactor">
    <cofactor evidence="6">
        <name>Mg(2+)</name>
        <dbReference type="ChEBI" id="CHEBI:18420"/>
    </cofactor>
</comment>
<sequence length="402" mass="42590">MSINHLSDALALIAARVQPVAEIERVRLTDAIGRALAADIPAALTLPPFDNTGVDGWAFRHGDVGPDAKLQIVGESAAGIPFTGTLPAGRTTRISTGAVIPNGADTVVMQEDCTRDGDILVLNTVPKHGANIRKSGEDIRAGDLALGAGRRLAPQDLALLLSLGESHAPVRRKLRVGIISTGTELRTLDDGKGPPQEGQIFDSNRPMLAALLQRWPVEATTLPILTDDRAATERALLDASKTFDLLLTTGGVSVGDHDHVRPSVETLGEILFWRIAIRPGRPVLLGRIGNAHILGLPGNPVSVAVIFALLGRAVLSALAGFDAPRFVRIPVQLANAHTKPARLNEFVRARIEDGRATLYRAQGSNLLTSLAWSDGLCDLPAGRDSFAPGDVVDFLPFGGIFD</sequence>
<dbReference type="SUPFAM" id="SSF63867">
    <property type="entry name" value="MoeA C-terminal domain-like"/>
    <property type="match status" value="1"/>
</dbReference>
<evidence type="ECO:0000313" key="9">
    <source>
        <dbReference type="Proteomes" id="UP000681075"/>
    </source>
</evidence>
<evidence type="ECO:0000256" key="1">
    <source>
        <dbReference type="ARBA" id="ARBA00002901"/>
    </source>
</evidence>
<dbReference type="GO" id="GO:0046872">
    <property type="term" value="F:metal ion binding"/>
    <property type="evidence" value="ECO:0007669"/>
    <property type="project" value="UniProtKB-UniRule"/>
</dbReference>
<evidence type="ECO:0000256" key="4">
    <source>
        <dbReference type="ARBA" id="ARBA00023150"/>
    </source>
</evidence>
<dbReference type="InterPro" id="IPR005111">
    <property type="entry name" value="MoeA_C_domain_IV"/>
</dbReference>
<comment type="function">
    <text evidence="1 6">Catalyzes the insertion of molybdate into adenylated molybdopterin with the concomitant release of AMP.</text>
</comment>
<evidence type="ECO:0000313" key="8">
    <source>
        <dbReference type="EMBL" id="GIL41704.1"/>
    </source>
</evidence>
<proteinExistence type="inferred from homology"/>
<reference evidence="8" key="1">
    <citation type="submission" date="2021-02" db="EMBL/GenBank/DDBJ databases">
        <title>Genome sequence of Rhodospirillales sp. strain TMPK1 isolated from soil.</title>
        <authorList>
            <person name="Nakai R."/>
            <person name="Kusada H."/>
            <person name="Tamaki H."/>
        </authorList>
    </citation>
    <scope>NUCLEOTIDE SEQUENCE</scope>
    <source>
        <strain evidence="8">TMPK1</strain>
    </source>
</reference>
<comment type="catalytic activity">
    <reaction evidence="5">
        <text>adenylyl-molybdopterin + molybdate = Mo-molybdopterin + AMP + H(+)</text>
        <dbReference type="Rhea" id="RHEA:35047"/>
        <dbReference type="ChEBI" id="CHEBI:15378"/>
        <dbReference type="ChEBI" id="CHEBI:36264"/>
        <dbReference type="ChEBI" id="CHEBI:62727"/>
        <dbReference type="ChEBI" id="CHEBI:71302"/>
        <dbReference type="ChEBI" id="CHEBI:456215"/>
        <dbReference type="EC" id="2.10.1.1"/>
    </reaction>
</comment>
<accession>A0A8S8XGM7</accession>
<dbReference type="PANTHER" id="PTHR10192">
    <property type="entry name" value="MOLYBDOPTERIN BIOSYNTHESIS PROTEIN"/>
    <property type="match status" value="1"/>
</dbReference>
<dbReference type="CDD" id="cd00887">
    <property type="entry name" value="MoeA"/>
    <property type="match status" value="1"/>
</dbReference>
<evidence type="ECO:0000259" key="7">
    <source>
        <dbReference type="SMART" id="SM00852"/>
    </source>
</evidence>
<dbReference type="Pfam" id="PF03454">
    <property type="entry name" value="MoeA_C"/>
    <property type="match status" value="1"/>
</dbReference>
<dbReference type="NCBIfam" id="TIGR00177">
    <property type="entry name" value="molyb_syn"/>
    <property type="match status" value="1"/>
</dbReference>
<evidence type="ECO:0000256" key="5">
    <source>
        <dbReference type="ARBA" id="ARBA00047317"/>
    </source>
</evidence>
<dbReference type="SMART" id="SM00852">
    <property type="entry name" value="MoCF_biosynth"/>
    <property type="match status" value="1"/>
</dbReference>
<dbReference type="Pfam" id="PF03453">
    <property type="entry name" value="MoeA_N"/>
    <property type="match status" value="1"/>
</dbReference>
<keyword evidence="6" id="KW-0460">Magnesium</keyword>
<dbReference type="PROSITE" id="PS01079">
    <property type="entry name" value="MOCF_BIOSYNTHESIS_2"/>
    <property type="match status" value="1"/>
</dbReference>
<dbReference type="Gene3D" id="3.40.980.10">
    <property type="entry name" value="MoaB/Mog-like domain"/>
    <property type="match status" value="1"/>
</dbReference>
<protein>
    <recommendedName>
        <fullName evidence="6">Molybdopterin molybdenumtransferase</fullName>
        <ecNumber evidence="6">2.10.1.1</ecNumber>
    </recommendedName>
</protein>
<comment type="caution">
    <text evidence="8">The sequence shown here is derived from an EMBL/GenBank/DDBJ whole genome shotgun (WGS) entry which is preliminary data.</text>
</comment>